<organism evidence="2 3">
    <name type="scientific">Botryotinia fuckeliana (strain T4)</name>
    <name type="common">Noble rot fungus</name>
    <name type="synonym">Botrytis cinerea</name>
    <dbReference type="NCBI Taxonomy" id="999810"/>
    <lineage>
        <taxon>Eukaryota</taxon>
        <taxon>Fungi</taxon>
        <taxon>Dikarya</taxon>
        <taxon>Ascomycota</taxon>
        <taxon>Pezizomycotina</taxon>
        <taxon>Leotiomycetes</taxon>
        <taxon>Helotiales</taxon>
        <taxon>Sclerotiniaceae</taxon>
        <taxon>Botrytis</taxon>
    </lineage>
</organism>
<dbReference type="EMBL" id="FQ790322">
    <property type="protein sequence ID" value="CCD50040.1"/>
    <property type="molecule type" value="Genomic_DNA"/>
</dbReference>
<accession>G2YE42</accession>
<protein>
    <submittedName>
        <fullName evidence="2">Uncharacterized protein</fullName>
    </submittedName>
</protein>
<dbReference type="Proteomes" id="UP000008177">
    <property type="component" value="Unplaced contigs"/>
</dbReference>
<proteinExistence type="predicted"/>
<name>G2YE42_BOTF4</name>
<evidence type="ECO:0000313" key="3">
    <source>
        <dbReference type="Proteomes" id="UP000008177"/>
    </source>
</evidence>
<evidence type="ECO:0000313" key="2">
    <source>
        <dbReference type="EMBL" id="CCD50040.1"/>
    </source>
</evidence>
<feature type="coiled-coil region" evidence="1">
    <location>
        <begin position="142"/>
        <end position="169"/>
    </location>
</feature>
<dbReference type="OrthoDB" id="10344101at2759"/>
<dbReference type="HOGENOM" id="CLU_119600_0_0_1"/>
<gene>
    <name evidence="2" type="ORF">BofuT4_P093120.1</name>
</gene>
<keyword evidence="1" id="KW-0175">Coiled coil</keyword>
<reference evidence="3" key="1">
    <citation type="journal article" date="2011" name="PLoS Genet.">
        <title>Genomic analysis of the necrotrophic fungal pathogens Sclerotinia sclerotiorum and Botrytis cinerea.</title>
        <authorList>
            <person name="Amselem J."/>
            <person name="Cuomo C.A."/>
            <person name="van Kan J.A."/>
            <person name="Viaud M."/>
            <person name="Benito E.P."/>
            <person name="Couloux A."/>
            <person name="Coutinho P.M."/>
            <person name="de Vries R.P."/>
            <person name="Dyer P.S."/>
            <person name="Fillinger S."/>
            <person name="Fournier E."/>
            <person name="Gout L."/>
            <person name="Hahn M."/>
            <person name="Kohn L."/>
            <person name="Lapalu N."/>
            <person name="Plummer K.M."/>
            <person name="Pradier J.M."/>
            <person name="Quevillon E."/>
            <person name="Sharon A."/>
            <person name="Simon A."/>
            <person name="ten Have A."/>
            <person name="Tudzynski B."/>
            <person name="Tudzynski P."/>
            <person name="Wincker P."/>
            <person name="Andrew M."/>
            <person name="Anthouard V."/>
            <person name="Beever R.E."/>
            <person name="Beffa R."/>
            <person name="Benoit I."/>
            <person name="Bouzid O."/>
            <person name="Brault B."/>
            <person name="Chen Z."/>
            <person name="Choquer M."/>
            <person name="Collemare J."/>
            <person name="Cotton P."/>
            <person name="Danchin E.G."/>
            <person name="Da Silva C."/>
            <person name="Gautier A."/>
            <person name="Giraud C."/>
            <person name="Giraud T."/>
            <person name="Gonzalez C."/>
            <person name="Grossetete S."/>
            <person name="Guldener U."/>
            <person name="Henrissat B."/>
            <person name="Howlett B.J."/>
            <person name="Kodira C."/>
            <person name="Kretschmer M."/>
            <person name="Lappartient A."/>
            <person name="Leroch M."/>
            <person name="Levis C."/>
            <person name="Mauceli E."/>
            <person name="Neuveglise C."/>
            <person name="Oeser B."/>
            <person name="Pearson M."/>
            <person name="Poulain J."/>
            <person name="Poussereau N."/>
            <person name="Quesneville H."/>
            <person name="Rascle C."/>
            <person name="Schumacher J."/>
            <person name="Segurens B."/>
            <person name="Sexton A."/>
            <person name="Silva E."/>
            <person name="Sirven C."/>
            <person name="Soanes D.M."/>
            <person name="Talbot N.J."/>
            <person name="Templeton M."/>
            <person name="Yandava C."/>
            <person name="Yarden O."/>
            <person name="Zeng Q."/>
            <person name="Rollins J.A."/>
            <person name="Lebrun M.H."/>
            <person name="Dickman M."/>
        </authorList>
    </citation>
    <scope>NUCLEOTIDE SEQUENCE [LARGE SCALE GENOMIC DNA]</scope>
    <source>
        <strain evidence="3">T4</strain>
    </source>
</reference>
<dbReference type="InParanoid" id="G2YE42"/>
<evidence type="ECO:0000256" key="1">
    <source>
        <dbReference type="SAM" id="Coils"/>
    </source>
</evidence>
<dbReference type="AlphaFoldDB" id="G2YE42"/>
<sequence length="197" mass="22107">MLKGAILRLERFQRGLTQEDVSIITERFIDRGYIWYEAPRARFAGGLLAASRVHADPEVSVNSGEAEDAVMSSIVVGEELNMQDPQQQPSAQHAPSCVICSGDDAPAVDLVQPPPDDESHVQVCLACYRSSLDAQNEEHVRNVELKARNNQAQAQIDNLRNQNSNLDARPFLEITHRQFLRESRHDLESCTIITRFI</sequence>